<dbReference type="Proteomes" id="UP001629156">
    <property type="component" value="Unassembled WGS sequence"/>
</dbReference>
<evidence type="ECO:0000313" key="2">
    <source>
        <dbReference type="Proteomes" id="UP001629156"/>
    </source>
</evidence>
<keyword evidence="2" id="KW-1185">Reference proteome</keyword>
<name>A0ABW8YRD6_9FLAO</name>
<evidence type="ECO:0000313" key="1">
    <source>
        <dbReference type="EMBL" id="MFL9842848.1"/>
    </source>
</evidence>
<comment type="caution">
    <text evidence="1">The sequence shown here is derived from an EMBL/GenBank/DDBJ whole genome shotgun (WGS) entry which is preliminary data.</text>
</comment>
<proteinExistence type="predicted"/>
<reference evidence="1 2" key="1">
    <citation type="submission" date="2024-06" db="EMBL/GenBank/DDBJ databases">
        <authorList>
            <person name="Kaempfer P."/>
            <person name="Viver T."/>
        </authorList>
    </citation>
    <scope>NUCLEOTIDE SEQUENCE [LARGE SCALE GENOMIC DNA]</scope>
    <source>
        <strain evidence="1 2">ST-119</strain>
    </source>
</reference>
<accession>A0ABW8YRD6</accession>
<organism evidence="1 2">
    <name type="scientific">Flavobacterium rhizosphaerae</name>
    <dbReference type="NCBI Taxonomy" id="3163298"/>
    <lineage>
        <taxon>Bacteria</taxon>
        <taxon>Pseudomonadati</taxon>
        <taxon>Bacteroidota</taxon>
        <taxon>Flavobacteriia</taxon>
        <taxon>Flavobacteriales</taxon>
        <taxon>Flavobacteriaceae</taxon>
        <taxon>Flavobacterium</taxon>
    </lineage>
</organism>
<gene>
    <name evidence="1" type="ORF">ABS766_00320</name>
</gene>
<protein>
    <submittedName>
        <fullName evidence="1">Uncharacterized protein</fullName>
    </submittedName>
</protein>
<dbReference type="EMBL" id="JBELPZ010000001">
    <property type="protein sequence ID" value="MFL9842848.1"/>
    <property type="molecule type" value="Genomic_DNA"/>
</dbReference>
<dbReference type="RefSeq" id="WP_408083075.1">
    <property type="nucleotide sequence ID" value="NZ_JBELPZ010000001.1"/>
</dbReference>
<sequence length="205" mass="22883">MTRSAIIAAMHKWQRYKTDTKVIVNLFNAGNHFFYELPSDYDITDSNYIHAYPGIMNGNLYFFLIPSQYDKPTCQNTFEQYTTACIVTNAVGGGQTMPAPEAQARIDRWILEYPTWIPEQIARPDGIFMGFAIPRTDFGTIGEQGTVYMALRPNDTAGDPDIADMVIATTSSTGSLVYDDSSMPVPPFIPDPSPFSQSSFYLLSL</sequence>